<dbReference type="InterPro" id="IPR001387">
    <property type="entry name" value="Cro/C1-type_HTH"/>
</dbReference>
<protein>
    <recommendedName>
        <fullName evidence="1">HTH cro/C1-type domain-containing protein</fullName>
    </recommendedName>
</protein>
<dbReference type="GeneID" id="300785768"/>
<dbReference type="InterPro" id="IPR010982">
    <property type="entry name" value="Lambda_DNA-bd_dom_sf"/>
</dbReference>
<dbReference type="Proteomes" id="UP000218824">
    <property type="component" value="Chromosome"/>
</dbReference>
<evidence type="ECO:0000259" key="1">
    <source>
        <dbReference type="PROSITE" id="PS50943"/>
    </source>
</evidence>
<dbReference type="AlphaFoldDB" id="A0AAU9ANB2"/>
<dbReference type="SUPFAM" id="SSF47413">
    <property type="entry name" value="lambda repressor-like DNA-binding domains"/>
    <property type="match status" value="1"/>
</dbReference>
<dbReference type="SMART" id="SM00530">
    <property type="entry name" value="HTH_XRE"/>
    <property type="match status" value="1"/>
</dbReference>
<sequence length="80" mass="9221">MPTVLNKPEYLRLRQLLVEARERAGLTQTQVAEKLHRAQSFVSKYELGERRLDVIDFMHVCVCLGVDPGDVLRQIAKSRK</sequence>
<feature type="domain" description="HTH cro/C1-type" evidence="1">
    <location>
        <begin position="17"/>
        <end position="71"/>
    </location>
</feature>
<dbReference type="RefSeq" id="WP_003806621.1">
    <property type="nucleotide sequence ID" value="NZ_AP014940.1"/>
</dbReference>
<dbReference type="Gene3D" id="1.10.260.40">
    <property type="entry name" value="lambda repressor-like DNA-binding domains"/>
    <property type="match status" value="1"/>
</dbReference>
<proteinExistence type="predicted"/>
<dbReference type="EMBL" id="AP014940">
    <property type="protein sequence ID" value="BAV96297.1"/>
    <property type="molecule type" value="Genomic_DNA"/>
</dbReference>
<accession>A0AAU9ANB2</accession>
<evidence type="ECO:0000313" key="3">
    <source>
        <dbReference type="Proteomes" id="UP000218824"/>
    </source>
</evidence>
<organism evidence="2 3">
    <name type="scientific">Lysobacter enzymogenes</name>
    <dbReference type="NCBI Taxonomy" id="69"/>
    <lineage>
        <taxon>Bacteria</taxon>
        <taxon>Pseudomonadati</taxon>
        <taxon>Pseudomonadota</taxon>
        <taxon>Gammaproteobacteria</taxon>
        <taxon>Lysobacterales</taxon>
        <taxon>Lysobacteraceae</taxon>
        <taxon>Lysobacter</taxon>
    </lineage>
</organism>
<dbReference type="KEGG" id="lem:LEN_0810"/>
<dbReference type="GO" id="GO:0003677">
    <property type="term" value="F:DNA binding"/>
    <property type="evidence" value="ECO:0007669"/>
    <property type="project" value="InterPro"/>
</dbReference>
<dbReference type="Pfam" id="PF13560">
    <property type="entry name" value="HTH_31"/>
    <property type="match status" value="1"/>
</dbReference>
<dbReference type="PROSITE" id="PS50943">
    <property type="entry name" value="HTH_CROC1"/>
    <property type="match status" value="1"/>
</dbReference>
<evidence type="ECO:0000313" key="2">
    <source>
        <dbReference type="EMBL" id="BAV96297.1"/>
    </source>
</evidence>
<name>A0AAU9ANB2_LYSEN</name>
<dbReference type="CDD" id="cd00093">
    <property type="entry name" value="HTH_XRE"/>
    <property type="match status" value="1"/>
</dbReference>
<gene>
    <name evidence="2" type="ORF">LEN_0810</name>
</gene>
<reference evidence="2 3" key="1">
    <citation type="journal article" date="2017" name="DNA Res.">
        <title>Complete genome sequence and expression profile of the commercial lytic enzyme producer Lysobacter enzymogenes M497-1.</title>
        <authorList>
            <person name="Takami H."/>
            <person name="Toyoda A."/>
            <person name="Uchiyama I."/>
            <person name="Itoh T."/>
            <person name="Takaki Y."/>
            <person name="Arai W."/>
            <person name="Nishi S."/>
            <person name="Kawai M."/>
            <person name="Shinya K."/>
            <person name="Ikeda H."/>
        </authorList>
    </citation>
    <scope>NUCLEOTIDE SEQUENCE [LARGE SCALE GENOMIC DNA]</scope>
    <source>
        <strain evidence="2 3">M497-1</strain>
    </source>
</reference>